<dbReference type="Gene3D" id="1.10.1070.20">
    <property type="match status" value="1"/>
</dbReference>
<name>A0ABP8Y929_9MICO</name>
<dbReference type="NCBIfam" id="TIGR03071">
    <property type="entry name" value="couple_hipA"/>
    <property type="match status" value="1"/>
</dbReference>
<proteinExistence type="inferred from homology"/>
<evidence type="ECO:0000256" key="3">
    <source>
        <dbReference type="ARBA" id="ARBA00022777"/>
    </source>
</evidence>
<evidence type="ECO:0000256" key="1">
    <source>
        <dbReference type="ARBA" id="ARBA00010164"/>
    </source>
</evidence>
<keyword evidence="7" id="KW-1185">Reference proteome</keyword>
<sequence>MSELHVELYGHLVGHLYASGDRTFDFRTDHAAFEHFSPASMALSVSVPLSVVDSRGRAGRRRVFFTELLPEGNMLVDLARRAGVAEHDVVGFLAHYGRDVAGAVQIWDPDRPGEPRAPRLTAVTDDEVGTLLQDTRSAPLGNSPVSGKSSLAGVQEKIVLARVDGGWHRVHDGYPSTHIVKPETREHSSLIYDEEYGTRLARATGLTRHASWIEDFPGRPGLVIERYDRSPDAPQGRIHQEDMNQALGAIGNQKYQEYGGKVSLARVAEMLARVTGDDSQERLLRMTAFALAIGNLDMHAKNISLIHNPDQTTTLAPAYDVVPLRQHPTDGRMALAVNKKYVHATITAEDVVAEGAAWGVSDAEGVVRKTLEATLTAIEADKPDRRADPKLRETILAFTRNLLAGDPVS</sequence>
<dbReference type="InterPro" id="IPR012893">
    <property type="entry name" value="HipA-like_C"/>
</dbReference>
<evidence type="ECO:0000313" key="7">
    <source>
        <dbReference type="Proteomes" id="UP001500843"/>
    </source>
</evidence>
<feature type="domain" description="HipA N-terminal subdomain 1" evidence="5">
    <location>
        <begin position="4"/>
        <end position="106"/>
    </location>
</feature>
<evidence type="ECO:0000256" key="2">
    <source>
        <dbReference type="ARBA" id="ARBA00022679"/>
    </source>
</evidence>
<dbReference type="RefSeq" id="WP_253868786.1">
    <property type="nucleotide sequence ID" value="NZ_BAABHM010000035.1"/>
</dbReference>
<dbReference type="InterPro" id="IPR052028">
    <property type="entry name" value="HipA_Ser/Thr_kinase"/>
</dbReference>
<comment type="caution">
    <text evidence="6">The sequence shown here is derived from an EMBL/GenBank/DDBJ whole genome shotgun (WGS) entry which is preliminary data.</text>
</comment>
<dbReference type="PANTHER" id="PTHR37419:SF1">
    <property type="entry name" value="SERINE_THREONINE-PROTEIN KINASE TOXIN HIPA"/>
    <property type="match status" value="1"/>
</dbReference>
<comment type="similarity">
    <text evidence="1">Belongs to the HipA Ser/Thr kinase family.</text>
</comment>
<dbReference type="Pfam" id="PF13657">
    <property type="entry name" value="Couple_hipA"/>
    <property type="match status" value="1"/>
</dbReference>
<dbReference type="EMBL" id="BAABHM010000035">
    <property type="protein sequence ID" value="GAA4722268.1"/>
    <property type="molecule type" value="Genomic_DNA"/>
</dbReference>
<dbReference type="Proteomes" id="UP001500843">
    <property type="component" value="Unassembled WGS sequence"/>
</dbReference>
<reference evidence="7" key="1">
    <citation type="journal article" date="2019" name="Int. J. Syst. Evol. Microbiol.">
        <title>The Global Catalogue of Microorganisms (GCM) 10K type strain sequencing project: providing services to taxonomists for standard genome sequencing and annotation.</title>
        <authorList>
            <consortium name="The Broad Institute Genomics Platform"/>
            <consortium name="The Broad Institute Genome Sequencing Center for Infectious Disease"/>
            <person name="Wu L."/>
            <person name="Ma J."/>
        </authorList>
    </citation>
    <scope>NUCLEOTIDE SEQUENCE [LARGE SCALE GENOMIC DNA]</scope>
    <source>
        <strain evidence="7">JCM 17975</strain>
    </source>
</reference>
<evidence type="ECO:0000259" key="5">
    <source>
        <dbReference type="Pfam" id="PF13657"/>
    </source>
</evidence>
<keyword evidence="2" id="KW-0808">Transferase</keyword>
<dbReference type="Pfam" id="PF07804">
    <property type="entry name" value="HipA_C"/>
    <property type="match status" value="1"/>
</dbReference>
<organism evidence="6 7">
    <name type="scientific">Promicromonospora umidemergens</name>
    <dbReference type="NCBI Taxonomy" id="629679"/>
    <lineage>
        <taxon>Bacteria</taxon>
        <taxon>Bacillati</taxon>
        <taxon>Actinomycetota</taxon>
        <taxon>Actinomycetes</taxon>
        <taxon>Micrococcales</taxon>
        <taxon>Promicromonosporaceae</taxon>
        <taxon>Promicromonospora</taxon>
    </lineage>
</organism>
<protein>
    <submittedName>
        <fullName evidence="6">Type II toxin-antitoxin system HipA family toxin</fullName>
    </submittedName>
</protein>
<keyword evidence="3" id="KW-0418">Kinase</keyword>
<accession>A0ABP8Y929</accession>
<evidence type="ECO:0000259" key="4">
    <source>
        <dbReference type="Pfam" id="PF07804"/>
    </source>
</evidence>
<dbReference type="InterPro" id="IPR017508">
    <property type="entry name" value="HipA_N1"/>
</dbReference>
<feature type="domain" description="HipA-like C-terminal" evidence="4">
    <location>
        <begin position="149"/>
        <end position="373"/>
    </location>
</feature>
<gene>
    <name evidence="6" type="ORF">GCM10023198_53490</name>
</gene>
<evidence type="ECO:0000313" key="6">
    <source>
        <dbReference type="EMBL" id="GAA4722268.1"/>
    </source>
</evidence>
<dbReference type="PANTHER" id="PTHR37419">
    <property type="entry name" value="SERINE/THREONINE-PROTEIN KINASE TOXIN HIPA"/>
    <property type="match status" value="1"/>
</dbReference>